<accession>A0ABR8ZX75</accession>
<organism evidence="1 2">
    <name type="scientific">Erwinia persicina</name>
    <dbReference type="NCBI Taxonomy" id="55211"/>
    <lineage>
        <taxon>Bacteria</taxon>
        <taxon>Pseudomonadati</taxon>
        <taxon>Pseudomonadota</taxon>
        <taxon>Gammaproteobacteria</taxon>
        <taxon>Enterobacterales</taxon>
        <taxon>Erwiniaceae</taxon>
        <taxon>Erwinia</taxon>
    </lineage>
</organism>
<dbReference type="Proteomes" id="UP000661012">
    <property type="component" value="Unassembled WGS sequence"/>
</dbReference>
<keyword evidence="2" id="KW-1185">Reference proteome</keyword>
<evidence type="ECO:0000313" key="1">
    <source>
        <dbReference type="EMBL" id="MBD8108305.1"/>
    </source>
</evidence>
<protein>
    <submittedName>
        <fullName evidence="1">Uncharacterized protein</fullName>
    </submittedName>
</protein>
<comment type="caution">
    <text evidence="1">The sequence shown here is derived from an EMBL/GenBank/DDBJ whole genome shotgun (WGS) entry which is preliminary data.</text>
</comment>
<dbReference type="EMBL" id="JACYNN010000017">
    <property type="protein sequence ID" value="MBD8108305.1"/>
    <property type="molecule type" value="Genomic_DNA"/>
</dbReference>
<sequence>MNTELSPSPAYGQLHAALLEQRSRAASAEAIHTVNRALLAGERVSAAFYDLSLLKLLQQRKIMPLTSPETASEIARFIAERSALRGRASRLRRSGSLHDRSSAL</sequence>
<reference evidence="1 2" key="1">
    <citation type="journal article" date="2020" name="FEMS Microbiol. Ecol.">
        <title>Temporal dynamics of bacterial communities during seed development and maturation.</title>
        <authorList>
            <person name="Chesneau G."/>
            <person name="Torres-Cortes G."/>
            <person name="Briand M."/>
            <person name="Darrasse A."/>
            <person name="Preveaux A."/>
            <person name="Marais C."/>
            <person name="Jacques M.A."/>
            <person name="Shade A."/>
            <person name="Barret M."/>
        </authorList>
    </citation>
    <scope>NUCLEOTIDE SEQUENCE [LARGE SCALE GENOMIC DNA]</scope>
    <source>
        <strain evidence="1 2">CFBP13732</strain>
    </source>
</reference>
<feature type="non-terminal residue" evidence="1">
    <location>
        <position position="104"/>
    </location>
</feature>
<gene>
    <name evidence="1" type="ORF">IFT93_18095</name>
</gene>
<proteinExistence type="predicted"/>
<evidence type="ECO:0000313" key="2">
    <source>
        <dbReference type="Proteomes" id="UP000661012"/>
    </source>
</evidence>
<name>A0ABR8ZX75_9GAMM</name>